<evidence type="ECO:0000313" key="2">
    <source>
        <dbReference type="Proteomes" id="UP000216454"/>
    </source>
</evidence>
<protein>
    <submittedName>
        <fullName evidence="1">Uncharacterized protein</fullName>
    </submittedName>
</protein>
<dbReference type="Proteomes" id="UP000216454">
    <property type="component" value="Unassembled WGS sequence"/>
</dbReference>
<accession>A0A261EYE9</accession>
<comment type="caution">
    <text evidence="1">The sequence shown here is derived from an EMBL/GenBank/DDBJ whole genome shotgun (WGS) entry which is preliminary data.</text>
</comment>
<dbReference type="OrthoDB" id="4823070at2"/>
<dbReference type="AlphaFoldDB" id="A0A261EYE9"/>
<evidence type="ECO:0000313" key="1">
    <source>
        <dbReference type="EMBL" id="OZG51868.1"/>
    </source>
</evidence>
<reference evidence="1 2" key="1">
    <citation type="journal article" date="2017" name="BMC Genomics">
        <title>Comparative genomic and phylogenomic analyses of the Bifidobacteriaceae family.</title>
        <authorList>
            <person name="Lugli G.A."/>
            <person name="Milani C."/>
            <person name="Turroni F."/>
            <person name="Duranti S."/>
            <person name="Mancabelli L."/>
            <person name="Mangifesta M."/>
            <person name="Ferrario C."/>
            <person name="Modesto M."/>
            <person name="Mattarelli P."/>
            <person name="Jiri K."/>
            <person name="van Sinderen D."/>
            <person name="Ventura M."/>
        </authorList>
    </citation>
    <scope>NUCLEOTIDE SEQUENCE [LARGE SCALE GENOMIC DNA]</scope>
    <source>
        <strain evidence="1 2">DSM 24744</strain>
    </source>
</reference>
<organism evidence="1 2">
    <name type="scientific">Pseudoscardovia suis</name>
    <dbReference type="NCBI Taxonomy" id="987063"/>
    <lineage>
        <taxon>Bacteria</taxon>
        <taxon>Bacillati</taxon>
        <taxon>Actinomycetota</taxon>
        <taxon>Actinomycetes</taxon>
        <taxon>Bifidobacteriales</taxon>
        <taxon>Bifidobacteriaceae</taxon>
        <taxon>Pseudoscardovia</taxon>
    </lineage>
</organism>
<gene>
    <name evidence="1" type="ORF">PSSU_0651</name>
</gene>
<dbReference type="EMBL" id="MWWQ01000006">
    <property type="protein sequence ID" value="OZG51868.1"/>
    <property type="molecule type" value="Genomic_DNA"/>
</dbReference>
<keyword evidence="2" id="KW-1185">Reference proteome</keyword>
<name>A0A261EYE9_9BIFI</name>
<proteinExistence type="predicted"/>
<dbReference type="RefSeq" id="WP_094690982.1">
    <property type="nucleotide sequence ID" value="NZ_MWWQ01000006.1"/>
</dbReference>
<sequence length="281" mass="32060">MPSSEFEFPFATFALGKYEELLVEHDADVVRRLRPGLTREEAERVAERNGVFLDDDALALWMWHDGDALADSEANGWHGLPGIAAGLSFPSLADALTLARRVQSGDAYRHWADLNGMDMLPPLDAAPEVIAKSAREISQFFLPVATLMGEPVISLQCIRPEKASMIEFGIYLGSVDRDLRDTHRWIFTDMLLEWLHNVKSGYWLVYPDGQLRTNQYWGLSGHDGEQEVKEKFAPFKFETKNGVYTREANERFRAGFKRYAGYLDEFEREHVLKRRKQSDGA</sequence>